<dbReference type="RefSeq" id="WP_171137920.1">
    <property type="nucleotide sequence ID" value="NZ_AP024893.1"/>
</dbReference>
<feature type="region of interest" description="Disordered" evidence="1">
    <location>
        <begin position="178"/>
        <end position="255"/>
    </location>
</feature>
<proteinExistence type="predicted"/>
<evidence type="ECO:0000313" key="2">
    <source>
        <dbReference type="EMBL" id="MDW6016977.1"/>
    </source>
</evidence>
<feature type="region of interest" description="Disordered" evidence="1">
    <location>
        <begin position="317"/>
        <end position="345"/>
    </location>
</feature>
<evidence type="ECO:0000313" key="3">
    <source>
        <dbReference type="Proteomes" id="UP001272325"/>
    </source>
</evidence>
<dbReference type="NCBIfam" id="NF041109">
    <property type="entry name" value="VF_TspB_C_term"/>
    <property type="match status" value="1"/>
</dbReference>
<dbReference type="EMBL" id="JAWRCN010000001">
    <property type="protein sequence ID" value="MDW6016977.1"/>
    <property type="molecule type" value="Genomic_DNA"/>
</dbReference>
<feature type="compositionally biased region" description="Pro residues" evidence="1">
    <location>
        <begin position="237"/>
        <end position="247"/>
    </location>
</feature>
<gene>
    <name evidence="2" type="ORF">SBW85_04225</name>
</gene>
<organism evidence="2 3">
    <name type="scientific">Vibrio plantisponsor</name>
    <dbReference type="NCBI Taxonomy" id="664643"/>
    <lineage>
        <taxon>Bacteria</taxon>
        <taxon>Pseudomonadati</taxon>
        <taxon>Pseudomonadota</taxon>
        <taxon>Gammaproteobacteria</taxon>
        <taxon>Vibrionales</taxon>
        <taxon>Vibrionaceae</taxon>
        <taxon>Vibrio</taxon>
    </lineage>
</organism>
<dbReference type="Proteomes" id="UP001272325">
    <property type="component" value="Unassembled WGS sequence"/>
</dbReference>
<comment type="caution">
    <text evidence="2">The sequence shown here is derived from an EMBL/GenBank/DDBJ whole genome shotgun (WGS) entry which is preliminary data.</text>
</comment>
<feature type="compositionally biased region" description="Basic and acidic residues" evidence="1">
    <location>
        <begin position="325"/>
        <end position="340"/>
    </location>
</feature>
<sequence>MSNAPKVCYVREVRSKSEEERLQLCREDIEKSIYLYNSNIIHHIYLSDVWGVDISHYGVLSGYRTIDLYMLENRENLQHCDAGEKPVYPAIDCEQKTTCDSPDIQQDFQQAQYACQIGNPNTQLWETDYQWSCQDVEGQKTPNVSSSCNYIPNGCIVGLTCEKAPKDVAYCDPSKETCALPPQTEKTDEPIPDLPPLDGTNNGAGNGSTGTSANVPTENPNFCDLNPQLCEKQQPPETIPEPNPTPTEKPDNTELSAGDNAIVKEVSLSNQHLENVNSNLKSLGGQLLEQLSRGNEFSQHQLGLMREMLEHLIQGDNSALIPNDTGKEEKPKEEEQEKTDPPMASADCDKSIFECRGDVIQCALLKVQYDSTCTVDEFAQLEEAFKGIKLLNNEALLVQKDSIDYSRMNQKYLNGGVSFGSGACPAPERISFRAFGDNKTIEFKFDPACRYAELLRPLLIAFAWLTGLFIIGRTQGAV</sequence>
<name>A0ABU4IEH4_9VIBR</name>
<accession>A0ABU4IEH4</accession>
<reference evidence="2 3" key="1">
    <citation type="submission" date="2023-11" db="EMBL/GenBank/DDBJ databases">
        <title>Plant-associative lifestyle of Vibrio porteresiae and its evolutionary dynamics.</title>
        <authorList>
            <person name="Rameshkumar N."/>
            <person name="Kirti K."/>
        </authorList>
    </citation>
    <scope>NUCLEOTIDE SEQUENCE [LARGE SCALE GENOMIC DNA]</scope>
    <source>
        <strain evidence="2 3">MSSRF60</strain>
    </source>
</reference>
<evidence type="ECO:0000256" key="1">
    <source>
        <dbReference type="SAM" id="MobiDB-lite"/>
    </source>
</evidence>
<protein>
    <submittedName>
        <fullName evidence="2">Virulence factor TspB C-terminal domain-related protein</fullName>
    </submittedName>
</protein>
<keyword evidence="3" id="KW-1185">Reference proteome</keyword>